<reference evidence="3" key="1">
    <citation type="submission" date="2018-05" db="EMBL/GenBank/DDBJ databases">
        <authorList>
            <person name="Lanie J.A."/>
            <person name="Ng W.-L."/>
            <person name="Kazmierczak K.M."/>
            <person name="Andrzejewski T.M."/>
            <person name="Davidsen T.M."/>
            <person name="Wayne K.J."/>
            <person name="Tettelin H."/>
            <person name="Glass J.I."/>
            <person name="Rusch D."/>
            <person name="Podicherti R."/>
            <person name="Tsui H.-C.T."/>
            <person name="Winkler M.E."/>
        </authorList>
    </citation>
    <scope>NUCLEOTIDE SEQUENCE</scope>
</reference>
<dbReference type="InterPro" id="IPR027051">
    <property type="entry name" value="XdhC_Rossmann_dom"/>
</dbReference>
<name>A0A381N9E4_9ZZZZ</name>
<accession>A0A381N9E4</accession>
<dbReference type="Pfam" id="PF13478">
    <property type="entry name" value="XdhC_C"/>
    <property type="match status" value="1"/>
</dbReference>
<feature type="domain" description="XdhC- CoxI" evidence="1">
    <location>
        <begin position="17"/>
        <end position="81"/>
    </location>
</feature>
<dbReference type="InterPro" id="IPR003777">
    <property type="entry name" value="XdhC_CoxI"/>
</dbReference>
<dbReference type="InterPro" id="IPR052698">
    <property type="entry name" value="MoCofactor_Util/Proc"/>
</dbReference>
<protein>
    <recommendedName>
        <fullName evidence="4">XdhC- CoxI domain-containing protein</fullName>
    </recommendedName>
</protein>
<feature type="domain" description="XdhC Rossmann" evidence="2">
    <location>
        <begin position="111"/>
        <end position="246"/>
    </location>
</feature>
<organism evidence="3">
    <name type="scientific">marine metagenome</name>
    <dbReference type="NCBI Taxonomy" id="408172"/>
    <lineage>
        <taxon>unclassified sequences</taxon>
        <taxon>metagenomes</taxon>
        <taxon>ecological metagenomes</taxon>
    </lineage>
</organism>
<dbReference type="PANTHER" id="PTHR30388:SF6">
    <property type="entry name" value="XANTHINE DEHYDROGENASE SUBUNIT A-RELATED"/>
    <property type="match status" value="1"/>
</dbReference>
<evidence type="ECO:0000313" key="3">
    <source>
        <dbReference type="EMBL" id="SUZ51212.1"/>
    </source>
</evidence>
<evidence type="ECO:0008006" key="4">
    <source>
        <dbReference type="Google" id="ProtNLM"/>
    </source>
</evidence>
<dbReference type="Pfam" id="PF02625">
    <property type="entry name" value="XdhC_CoxI"/>
    <property type="match status" value="1"/>
</dbReference>
<evidence type="ECO:0000259" key="2">
    <source>
        <dbReference type="Pfam" id="PF13478"/>
    </source>
</evidence>
<dbReference type="Gene3D" id="3.40.50.720">
    <property type="entry name" value="NAD(P)-binding Rossmann-like Domain"/>
    <property type="match status" value="1"/>
</dbReference>
<dbReference type="PANTHER" id="PTHR30388">
    <property type="entry name" value="ALDEHYDE OXIDOREDUCTASE MOLYBDENUM COFACTOR ASSEMBLY PROTEIN"/>
    <property type="match status" value="1"/>
</dbReference>
<sequence length="271" mass="29453">MSKHKDLIQKMNSLETAETPYALATVFSVTGSSSGKVGDKALFDEQGQRITGYIGGGCIENRVAATAKETLLDGVPRTVEIDLDSDEIGMGIPCGGYMSVIVEPQLVNSTLLIRGMGRLVEIICQMASLLKFKVIVQTSEQEKDRYPGADEVITEPLELEDIDFPVDYFILATHHRNDDQMTLEALKKGIPYVGVVASAKKTGIILEYLHENGITDEELEHFYAPTGLELLAKTPEEIALSILSEMVLLANGGTGKHKRVLTPAGSVKDKS</sequence>
<dbReference type="EMBL" id="UINC01000211">
    <property type="protein sequence ID" value="SUZ51212.1"/>
    <property type="molecule type" value="Genomic_DNA"/>
</dbReference>
<dbReference type="AlphaFoldDB" id="A0A381N9E4"/>
<evidence type="ECO:0000259" key="1">
    <source>
        <dbReference type="Pfam" id="PF02625"/>
    </source>
</evidence>
<gene>
    <name evidence="3" type="ORF">METZ01_LOCUS4066</name>
</gene>
<proteinExistence type="predicted"/>